<evidence type="ECO:0000259" key="1">
    <source>
        <dbReference type="Pfam" id="PF07883"/>
    </source>
</evidence>
<name>A0ABY3RAB5_9BRAD</name>
<dbReference type="RefSeq" id="WP_231320281.1">
    <property type="nucleotide sequence ID" value="NZ_CP088156.1"/>
</dbReference>
<accession>A0ABY3RAB5</accession>
<dbReference type="Gene3D" id="2.60.120.10">
    <property type="entry name" value="Jelly Rolls"/>
    <property type="match status" value="1"/>
</dbReference>
<dbReference type="SUPFAM" id="SSF51182">
    <property type="entry name" value="RmlC-like cupins"/>
    <property type="match status" value="1"/>
</dbReference>
<dbReference type="InterPro" id="IPR014710">
    <property type="entry name" value="RmlC-like_jellyroll"/>
</dbReference>
<keyword evidence="3" id="KW-1185">Reference proteome</keyword>
<evidence type="ECO:0000313" key="2">
    <source>
        <dbReference type="EMBL" id="UFZ04276.1"/>
    </source>
</evidence>
<dbReference type="Pfam" id="PF07883">
    <property type="entry name" value="Cupin_2"/>
    <property type="match status" value="1"/>
</dbReference>
<dbReference type="InterPro" id="IPR013096">
    <property type="entry name" value="Cupin_2"/>
</dbReference>
<dbReference type="Proteomes" id="UP001431010">
    <property type="component" value="Chromosome"/>
</dbReference>
<gene>
    <name evidence="2" type="ORF">LQG66_34665</name>
</gene>
<dbReference type="EMBL" id="CP088156">
    <property type="protein sequence ID" value="UFZ04276.1"/>
    <property type="molecule type" value="Genomic_DNA"/>
</dbReference>
<protein>
    <submittedName>
        <fullName evidence="2">Cupin domain-containing protein</fullName>
    </submittedName>
</protein>
<dbReference type="InterPro" id="IPR011051">
    <property type="entry name" value="RmlC_Cupin_sf"/>
</dbReference>
<sequence>MTQIIAGTKTEFAIDSDILALLPAQGCIELQHDAAGKIHPFHTHPVDEILVVIAGRLTFRWEGGERICSAGDKILLPAGTLHESEALDDAIYAIATRPPATIAGNEER</sequence>
<reference evidence="2" key="1">
    <citation type="journal article" date="2024" name="Antonie Van Leeuwenhoek">
        <title>Bradyrhizobium ontarionense sp. nov., a novel bacterial symbiont isolated from Aeschynomene indica (Indian jointvetch), harbours photosynthesis, nitrogen fixation and nitrous oxide (N2O) reductase genes.</title>
        <authorList>
            <person name="Bromfield E.S.P."/>
            <person name="Cloutier S."/>
        </authorList>
    </citation>
    <scope>NUCLEOTIDE SEQUENCE</scope>
    <source>
        <strain evidence="2">A19</strain>
    </source>
</reference>
<proteinExistence type="predicted"/>
<evidence type="ECO:0000313" key="3">
    <source>
        <dbReference type="Proteomes" id="UP001431010"/>
    </source>
</evidence>
<feature type="domain" description="Cupin type-2" evidence="1">
    <location>
        <begin position="32"/>
        <end position="88"/>
    </location>
</feature>
<organism evidence="2 3">
    <name type="scientific">Bradyrhizobium ontarionense</name>
    <dbReference type="NCBI Taxonomy" id="2898149"/>
    <lineage>
        <taxon>Bacteria</taxon>
        <taxon>Pseudomonadati</taxon>
        <taxon>Pseudomonadota</taxon>
        <taxon>Alphaproteobacteria</taxon>
        <taxon>Hyphomicrobiales</taxon>
        <taxon>Nitrobacteraceae</taxon>
        <taxon>Bradyrhizobium</taxon>
    </lineage>
</organism>